<dbReference type="EMBL" id="AJYK02000062">
    <property type="protein sequence ID" value="OEF25494.1"/>
    <property type="molecule type" value="Genomic_DNA"/>
</dbReference>
<reference evidence="1 2" key="1">
    <citation type="journal article" date="2012" name="Science">
        <title>Ecological populations of bacteria act as socially cohesive units of antibiotic production and resistance.</title>
        <authorList>
            <person name="Cordero O.X."/>
            <person name="Wildschutte H."/>
            <person name="Kirkup B."/>
            <person name="Proehl S."/>
            <person name="Ngo L."/>
            <person name="Hussain F."/>
            <person name="Le Roux F."/>
            <person name="Mincer T."/>
            <person name="Polz M.F."/>
        </authorList>
    </citation>
    <scope>NUCLEOTIDE SEQUENCE [LARGE SCALE GENOMIC DNA]</scope>
    <source>
        <strain evidence="1 2">1S-45</strain>
    </source>
</reference>
<dbReference type="Proteomes" id="UP000094070">
    <property type="component" value="Unassembled WGS sequence"/>
</dbReference>
<comment type="caution">
    <text evidence="1">The sequence shown here is derived from an EMBL/GenBank/DDBJ whole genome shotgun (WGS) entry which is preliminary data.</text>
</comment>
<proteinExistence type="predicted"/>
<evidence type="ECO:0000313" key="1">
    <source>
        <dbReference type="EMBL" id="OEF25494.1"/>
    </source>
</evidence>
<gene>
    <name evidence="1" type="ORF">A1QC_08990</name>
</gene>
<accession>A0A1E5E251</accession>
<sequence>MIFLLLHSNVLRFLIAFVRSQTNLGHNCYEKVALSCLCVAIYLSFDQNVQKYKRINIIGSNEDWFAKKDMHTRNAKDLVILLYLIKLIQIERENVG</sequence>
<keyword evidence="2" id="KW-1185">Reference proteome</keyword>
<evidence type="ECO:0000313" key="2">
    <source>
        <dbReference type="Proteomes" id="UP000094070"/>
    </source>
</evidence>
<protein>
    <submittedName>
        <fullName evidence="1">Uncharacterized protein</fullName>
    </submittedName>
</protein>
<organism evidence="1 2">
    <name type="scientific">Vibrio rumoiensis 1S-45</name>
    <dbReference type="NCBI Taxonomy" id="1188252"/>
    <lineage>
        <taxon>Bacteria</taxon>
        <taxon>Pseudomonadati</taxon>
        <taxon>Pseudomonadota</taxon>
        <taxon>Gammaproteobacteria</taxon>
        <taxon>Vibrionales</taxon>
        <taxon>Vibrionaceae</taxon>
        <taxon>Vibrio</taxon>
    </lineage>
</organism>
<name>A0A1E5E251_9VIBR</name>
<dbReference type="AlphaFoldDB" id="A0A1E5E251"/>
<dbReference type="STRING" id="1188252.A1QC_08990"/>